<dbReference type="PaxDb" id="8355-A0A1L8HF39"/>
<feature type="transmembrane region" description="Helical" evidence="14">
    <location>
        <begin position="84"/>
        <end position="105"/>
    </location>
</feature>
<dbReference type="RefSeq" id="XP_018102137.1">
    <property type="nucleotide sequence ID" value="XM_018246648.2"/>
</dbReference>
<dbReference type="OMA" id="IIHKCNE"/>
<dbReference type="Bgee" id="108708194">
    <property type="expression patterns" value="Expressed in spleen and 12 other cell types or tissues"/>
</dbReference>
<dbReference type="PANTHER" id="PTHR24233:SF1">
    <property type="entry name" value="G-PROTEIN COUPLED RECEPTOR 34-RELATED"/>
    <property type="match status" value="1"/>
</dbReference>
<dbReference type="GO" id="GO:0005886">
    <property type="term" value="C:plasma membrane"/>
    <property type="evidence" value="ECO:0007669"/>
    <property type="project" value="UniProtKB-SubCell"/>
</dbReference>
<dbReference type="AlphaFoldDB" id="A0A1L8HF39"/>
<dbReference type="CDD" id="cd15148">
    <property type="entry name" value="7tmA_GPR34-like"/>
    <property type="match status" value="1"/>
</dbReference>
<proteinExistence type="inferred from homology"/>
<dbReference type="Proteomes" id="UP000186698">
    <property type="component" value="Chromosome 2L"/>
</dbReference>
<reference evidence="17 18" key="1">
    <citation type="submission" date="2025-04" db="UniProtKB">
        <authorList>
            <consortium name="RefSeq"/>
        </authorList>
    </citation>
    <scope>IDENTIFICATION</scope>
    <source>
        <strain evidence="17 18">J_2021</strain>
        <tissue evidence="17 18">Erythrocytes</tissue>
    </source>
</reference>
<dbReference type="Gene3D" id="1.20.1070.10">
    <property type="entry name" value="Rhodopsin 7-helix transmembrane proteins"/>
    <property type="match status" value="1"/>
</dbReference>
<evidence type="ECO:0000256" key="4">
    <source>
        <dbReference type="ARBA" id="ARBA00022989"/>
    </source>
</evidence>
<dbReference type="CTD" id="108708194"/>
<feature type="transmembrane region" description="Helical" evidence="14">
    <location>
        <begin position="125"/>
        <end position="145"/>
    </location>
</feature>
<accession>A0A1L8HF39</accession>
<gene>
    <name evidence="17 18 19" type="primary">gpr34.L</name>
</gene>
<evidence type="ECO:0000259" key="15">
    <source>
        <dbReference type="PROSITE" id="PS50262"/>
    </source>
</evidence>
<dbReference type="PRINTS" id="PR00237">
    <property type="entry name" value="GPCRRHODOPSN"/>
</dbReference>
<keyword evidence="16" id="KW-1185">Reference proteome</keyword>
<sequence length="387" mass="44657">MDTTIAPNNWLTQTSPPINNFSIFTKYLGLEVTNNSECKVDEQSLGTALAVLYSIIFVIGLLGNILAIYVFLCIHSKRNSVQVYLLNTAIADLLLIICLPFRIMYHLSHDWKLGIVFCKIVGNLFYMNMYISIVLLGLISLDRYFKVKKSQRRNTVSDRKCSIQTCCVLWIAAVVSVLFLIVTQSSKKQSNSNMCFQYSDRKDEVWQAVFNYILVLVFWIVFLSLILSYVKIAKNLFRISRERAHLPNAGRYSCTAQKSFFVLFIFTLCFVPYHTFRIAYITSQLQKLSCYWIDIIHKTNEIMLVFSALNSCLDPVMYFLLSSSIRKTVFQLLCRISRDTGRSESNTSELHQVHNLHESVCGPSHNNYSQSTTFFSRQLRTTVRNIR</sequence>
<feature type="transmembrane region" description="Helical" evidence="14">
    <location>
        <begin position="205"/>
        <end position="230"/>
    </location>
</feature>
<dbReference type="Pfam" id="PF00001">
    <property type="entry name" value="7tm_1"/>
    <property type="match status" value="1"/>
</dbReference>
<evidence type="ECO:0000256" key="2">
    <source>
        <dbReference type="ARBA" id="ARBA00022475"/>
    </source>
</evidence>
<dbReference type="OrthoDB" id="10005568at2759"/>
<keyword evidence="10 13" id="KW-0807">Transducer</keyword>
<protein>
    <recommendedName>
        <fullName evidence="11">Probable G-protein coupled receptor 34</fullName>
    </recommendedName>
</protein>
<evidence type="ECO:0000256" key="6">
    <source>
        <dbReference type="ARBA" id="ARBA00023136"/>
    </source>
</evidence>
<dbReference type="STRING" id="8355.A0A1L8HF39"/>
<dbReference type="FunFam" id="1.20.1070.10:FF:000150">
    <property type="entry name" value="probable G-protein coupled receptor 34"/>
    <property type="match status" value="1"/>
</dbReference>
<dbReference type="PROSITE" id="PS50262">
    <property type="entry name" value="G_PROTEIN_RECEP_F1_2"/>
    <property type="match status" value="1"/>
</dbReference>
<comment type="similarity">
    <text evidence="13">Belongs to the G-protein coupled receptor 1 family.</text>
</comment>
<evidence type="ECO:0000313" key="17">
    <source>
        <dbReference type="RefSeq" id="XP_018102137.1"/>
    </source>
</evidence>
<evidence type="ECO:0000256" key="9">
    <source>
        <dbReference type="ARBA" id="ARBA00023180"/>
    </source>
</evidence>
<dbReference type="AGR" id="Xenbase:XB-GENE-17335837"/>
<evidence type="ECO:0000256" key="3">
    <source>
        <dbReference type="ARBA" id="ARBA00022692"/>
    </source>
</evidence>
<dbReference type="InterPro" id="IPR048057">
    <property type="entry name" value="GPR34_7tmA"/>
</dbReference>
<dbReference type="SUPFAM" id="SSF81321">
    <property type="entry name" value="Family A G protein-coupled receptor-like"/>
    <property type="match status" value="1"/>
</dbReference>
<dbReference type="RefSeq" id="XP_041438036.1">
    <property type="nucleotide sequence ID" value="XM_041582102.1"/>
</dbReference>
<dbReference type="GeneID" id="108708194"/>
<feature type="transmembrane region" description="Helical" evidence="14">
    <location>
        <begin position="302"/>
        <end position="321"/>
    </location>
</feature>
<evidence type="ECO:0000256" key="11">
    <source>
        <dbReference type="ARBA" id="ARBA00035691"/>
    </source>
</evidence>
<evidence type="ECO:0000256" key="13">
    <source>
        <dbReference type="RuleBase" id="RU000688"/>
    </source>
</evidence>
<dbReference type="PROSITE" id="PS00237">
    <property type="entry name" value="G_PROTEIN_RECEP_F1_1"/>
    <property type="match status" value="1"/>
</dbReference>
<keyword evidence="6 14" id="KW-0472">Membrane</keyword>
<evidence type="ECO:0000256" key="14">
    <source>
        <dbReference type="SAM" id="Phobius"/>
    </source>
</evidence>
<feature type="transmembrane region" description="Helical" evidence="14">
    <location>
        <begin position="50"/>
        <end position="72"/>
    </location>
</feature>
<keyword evidence="5 13" id="KW-0297">G-protein coupled receptor</keyword>
<evidence type="ECO:0000313" key="19">
    <source>
        <dbReference type="Xenbase" id="XB-GENE-17335837"/>
    </source>
</evidence>
<keyword evidence="7" id="KW-1015">Disulfide bond</keyword>
<dbReference type="KEGG" id="xla:108708194"/>
<evidence type="ECO:0000313" key="16">
    <source>
        <dbReference type="Proteomes" id="UP000186698"/>
    </source>
</evidence>
<comment type="subcellular location">
    <subcellularLocation>
        <location evidence="1">Cell membrane</location>
        <topology evidence="1">Multi-pass membrane protein</topology>
    </subcellularLocation>
</comment>
<feature type="domain" description="G-protein coupled receptors family 1 profile" evidence="15">
    <location>
        <begin position="63"/>
        <end position="318"/>
    </location>
</feature>
<feature type="transmembrane region" description="Helical" evidence="14">
    <location>
        <begin position="166"/>
        <end position="185"/>
    </location>
</feature>
<keyword evidence="4 14" id="KW-1133">Transmembrane helix</keyword>
<evidence type="ECO:0000313" key="18">
    <source>
        <dbReference type="RefSeq" id="XP_041438036.1"/>
    </source>
</evidence>
<evidence type="ECO:0000256" key="1">
    <source>
        <dbReference type="ARBA" id="ARBA00004651"/>
    </source>
</evidence>
<evidence type="ECO:0000256" key="12">
    <source>
        <dbReference type="ARBA" id="ARBA00045234"/>
    </source>
</evidence>
<keyword evidence="3 13" id="KW-0812">Transmembrane</keyword>
<evidence type="ECO:0000256" key="5">
    <source>
        <dbReference type="ARBA" id="ARBA00023040"/>
    </source>
</evidence>
<comment type="function">
    <text evidence="12">G-protein-coupled receptor of lysophosphatidylserine (LysoPS) that plays different roles in immune response. Acts a damage-sensing receptor that triggers tissue repair upon recognition of dying neutrophils. Mechanistically, apoptotic neutrophils release lysophosphatydilserine that are recognized by type 3 innate lymphoid cells (ILC3s) via GPR34, which activates downstream PI3K-AKT and RAS-ERK signaling pathways leading to STAT3 activation and IL-22 production. Plays an important role in microglial function, controlling morphology and phagocytosis.</text>
</comment>
<dbReference type="GO" id="GO:0045028">
    <property type="term" value="F:G protein-coupled purinergic nucleotide receptor activity"/>
    <property type="evidence" value="ECO:0000318"/>
    <property type="project" value="GO_Central"/>
</dbReference>
<dbReference type="InterPro" id="IPR000276">
    <property type="entry name" value="GPCR_Rhodpsn"/>
</dbReference>
<evidence type="ECO:0000256" key="8">
    <source>
        <dbReference type="ARBA" id="ARBA00023170"/>
    </source>
</evidence>
<name>A0A1L8HF39_XENLA</name>
<dbReference type="GO" id="GO:0007186">
    <property type="term" value="P:G protein-coupled receptor signaling pathway"/>
    <property type="evidence" value="ECO:0000318"/>
    <property type="project" value="GO_Central"/>
</dbReference>
<keyword evidence="8 13" id="KW-0675">Receptor</keyword>
<dbReference type="Xenbase" id="XB-GENE-17335837">
    <property type="gene designation" value="gpr34.L"/>
</dbReference>
<evidence type="ECO:0000256" key="10">
    <source>
        <dbReference type="ARBA" id="ARBA00023224"/>
    </source>
</evidence>
<organism evidence="16 18">
    <name type="scientific">Xenopus laevis</name>
    <name type="common">African clawed frog</name>
    <dbReference type="NCBI Taxonomy" id="8355"/>
    <lineage>
        <taxon>Eukaryota</taxon>
        <taxon>Metazoa</taxon>
        <taxon>Chordata</taxon>
        <taxon>Craniata</taxon>
        <taxon>Vertebrata</taxon>
        <taxon>Euteleostomi</taxon>
        <taxon>Amphibia</taxon>
        <taxon>Batrachia</taxon>
        <taxon>Anura</taxon>
        <taxon>Pipoidea</taxon>
        <taxon>Pipidae</taxon>
        <taxon>Xenopodinae</taxon>
        <taxon>Xenopus</taxon>
        <taxon>Xenopus</taxon>
    </lineage>
</organism>
<keyword evidence="9" id="KW-0325">Glycoprotein</keyword>
<dbReference type="PANTHER" id="PTHR24233">
    <property type="entry name" value="P2Y PURINOCEPTOR-RELATED G-PROTEIN COUPLED RECEPTOR"/>
    <property type="match status" value="1"/>
</dbReference>
<dbReference type="PRINTS" id="PR01157">
    <property type="entry name" value="P2YPURNOCPTR"/>
</dbReference>
<keyword evidence="2" id="KW-1003">Cell membrane</keyword>
<feature type="transmembrane region" description="Helical" evidence="14">
    <location>
        <begin position="260"/>
        <end position="282"/>
    </location>
</feature>
<dbReference type="InterPro" id="IPR017452">
    <property type="entry name" value="GPCR_Rhodpsn_7TM"/>
</dbReference>
<evidence type="ECO:0000256" key="7">
    <source>
        <dbReference type="ARBA" id="ARBA00023157"/>
    </source>
</evidence>